<evidence type="ECO:0000256" key="2">
    <source>
        <dbReference type="SAM" id="Phobius"/>
    </source>
</evidence>
<proteinExistence type="predicted"/>
<keyword evidence="2" id="KW-0472">Membrane</keyword>
<organism evidence="3 4">
    <name type="scientific">Enhygromyxa salina</name>
    <dbReference type="NCBI Taxonomy" id="215803"/>
    <lineage>
        <taxon>Bacteria</taxon>
        <taxon>Pseudomonadati</taxon>
        <taxon>Myxococcota</taxon>
        <taxon>Polyangia</taxon>
        <taxon>Nannocystales</taxon>
        <taxon>Nannocystaceae</taxon>
        <taxon>Enhygromyxa</taxon>
    </lineage>
</organism>
<dbReference type="Proteomes" id="UP000237968">
    <property type="component" value="Unassembled WGS sequence"/>
</dbReference>
<accession>A0A2S9XBB7</accession>
<protein>
    <submittedName>
        <fullName evidence="3">Uncharacterized protein</fullName>
    </submittedName>
</protein>
<reference evidence="3 4" key="1">
    <citation type="submission" date="2018-03" db="EMBL/GenBank/DDBJ databases">
        <title>Draft Genome Sequences of the Obligatory Marine Myxobacteria Enhygromyxa salina SWB005.</title>
        <authorList>
            <person name="Poehlein A."/>
            <person name="Moghaddam J.A."/>
            <person name="Harms H."/>
            <person name="Alanjari M."/>
            <person name="Koenig G.M."/>
            <person name="Daniel R."/>
            <person name="Schaeberle T.F."/>
        </authorList>
    </citation>
    <scope>NUCLEOTIDE SEQUENCE [LARGE SCALE GENOMIC DNA]</scope>
    <source>
        <strain evidence="3 4">SWB005</strain>
    </source>
</reference>
<feature type="transmembrane region" description="Helical" evidence="2">
    <location>
        <begin position="7"/>
        <end position="24"/>
    </location>
</feature>
<keyword evidence="4" id="KW-1185">Reference proteome</keyword>
<evidence type="ECO:0000256" key="1">
    <source>
        <dbReference type="SAM" id="MobiDB-lite"/>
    </source>
</evidence>
<gene>
    <name evidence="3" type="ORF">ENSA5_67540</name>
</gene>
<evidence type="ECO:0000313" key="3">
    <source>
        <dbReference type="EMBL" id="PRP90136.1"/>
    </source>
</evidence>
<dbReference type="AlphaFoldDB" id="A0A2S9XBB7"/>
<evidence type="ECO:0000313" key="4">
    <source>
        <dbReference type="Proteomes" id="UP000237968"/>
    </source>
</evidence>
<name>A0A2S9XBB7_9BACT</name>
<comment type="caution">
    <text evidence="3">The sequence shown here is derived from an EMBL/GenBank/DDBJ whole genome shotgun (WGS) entry which is preliminary data.</text>
</comment>
<keyword evidence="2" id="KW-1133">Transmembrane helix</keyword>
<dbReference type="EMBL" id="PVNK01000293">
    <property type="protein sequence ID" value="PRP90136.1"/>
    <property type="molecule type" value="Genomic_DNA"/>
</dbReference>
<sequence>MDKLKPYAVPLVALVITLLWFFVIRPMLDEPGADGANQHDTKAASPAKTE</sequence>
<feature type="region of interest" description="Disordered" evidence="1">
    <location>
        <begin position="30"/>
        <end position="50"/>
    </location>
</feature>
<keyword evidence="2" id="KW-0812">Transmembrane</keyword>